<sequence>MRRASAPLSAAALRARRAALSSFRIRRVSTAAHMANQGEYTKGGQFVRPPSAFRNAVSRDPSSPHPAEKGRYALYVSPGCPWVGDLWCPCPGTLSASPSSRGR</sequence>
<dbReference type="InterPro" id="IPR016639">
    <property type="entry name" value="GST_Omega/GSH"/>
</dbReference>
<evidence type="ECO:0000313" key="2">
    <source>
        <dbReference type="EMBL" id="KAL1844489.1"/>
    </source>
</evidence>
<dbReference type="PANTHER" id="PTHR32419:SF6">
    <property type="entry name" value="GLUTATHIONE S-TRANSFERASE OMEGA-LIKE 1-RELATED"/>
    <property type="match status" value="1"/>
</dbReference>
<reference evidence="2 3" key="1">
    <citation type="journal article" date="2024" name="Commun. Biol.">
        <title>Comparative genomic analysis of thermophilic fungi reveals convergent evolutionary adaptations and gene losses.</title>
        <authorList>
            <person name="Steindorff A.S."/>
            <person name="Aguilar-Pontes M.V."/>
            <person name="Robinson A.J."/>
            <person name="Andreopoulos B."/>
            <person name="LaButti K."/>
            <person name="Kuo A."/>
            <person name="Mondo S."/>
            <person name="Riley R."/>
            <person name="Otillar R."/>
            <person name="Haridas S."/>
            <person name="Lipzen A."/>
            <person name="Grimwood J."/>
            <person name="Schmutz J."/>
            <person name="Clum A."/>
            <person name="Reid I.D."/>
            <person name="Moisan M.C."/>
            <person name="Butler G."/>
            <person name="Nguyen T.T.M."/>
            <person name="Dewar K."/>
            <person name="Conant G."/>
            <person name="Drula E."/>
            <person name="Henrissat B."/>
            <person name="Hansel C."/>
            <person name="Singer S."/>
            <person name="Hutchinson M.I."/>
            <person name="de Vries R.P."/>
            <person name="Natvig D.O."/>
            <person name="Powell A.J."/>
            <person name="Tsang A."/>
            <person name="Grigoriev I.V."/>
        </authorList>
    </citation>
    <scope>NUCLEOTIDE SEQUENCE [LARGE SCALE GENOMIC DNA]</scope>
    <source>
        <strain evidence="2 3">ATCC 24622</strain>
    </source>
</reference>
<protein>
    <submittedName>
        <fullName evidence="2">Uncharacterized protein</fullName>
    </submittedName>
</protein>
<dbReference type="PANTHER" id="PTHR32419">
    <property type="entry name" value="GLUTATHIONYL-HYDROQUINONE REDUCTASE"/>
    <property type="match status" value="1"/>
</dbReference>
<dbReference type="Proteomes" id="UP001586593">
    <property type="component" value="Unassembled WGS sequence"/>
</dbReference>
<proteinExistence type="predicted"/>
<dbReference type="EMBL" id="JAZHXJ010001677">
    <property type="protein sequence ID" value="KAL1844489.1"/>
    <property type="molecule type" value="Genomic_DNA"/>
</dbReference>
<comment type="caution">
    <text evidence="2">The sequence shown here is derived from an EMBL/GenBank/DDBJ whole genome shotgun (WGS) entry which is preliminary data.</text>
</comment>
<gene>
    <name evidence="2" type="ORF">VTK73DRAFT_2426</name>
</gene>
<feature type="region of interest" description="Disordered" evidence="1">
    <location>
        <begin position="39"/>
        <end position="68"/>
    </location>
</feature>
<evidence type="ECO:0000313" key="3">
    <source>
        <dbReference type="Proteomes" id="UP001586593"/>
    </source>
</evidence>
<keyword evidence="3" id="KW-1185">Reference proteome</keyword>
<evidence type="ECO:0000256" key="1">
    <source>
        <dbReference type="SAM" id="MobiDB-lite"/>
    </source>
</evidence>
<name>A0ABR3VS50_9PEZI</name>
<dbReference type="Gene3D" id="3.40.30.10">
    <property type="entry name" value="Glutaredoxin"/>
    <property type="match status" value="1"/>
</dbReference>
<organism evidence="2 3">
    <name type="scientific">Phialemonium thermophilum</name>
    <dbReference type="NCBI Taxonomy" id="223376"/>
    <lineage>
        <taxon>Eukaryota</taxon>
        <taxon>Fungi</taxon>
        <taxon>Dikarya</taxon>
        <taxon>Ascomycota</taxon>
        <taxon>Pezizomycotina</taxon>
        <taxon>Sordariomycetes</taxon>
        <taxon>Sordariomycetidae</taxon>
        <taxon>Cephalothecales</taxon>
        <taxon>Cephalothecaceae</taxon>
        <taxon>Phialemonium</taxon>
    </lineage>
</organism>
<accession>A0ABR3VS50</accession>